<feature type="region of interest" description="Disordered" evidence="1">
    <location>
        <begin position="194"/>
        <end position="225"/>
    </location>
</feature>
<dbReference type="InterPro" id="IPR050834">
    <property type="entry name" value="Glycosyltransf_2"/>
</dbReference>
<dbReference type="AlphaFoldDB" id="D3EZP6"/>
<reference evidence="4" key="2">
    <citation type="submission" date="2010-01" db="EMBL/GenBank/DDBJ databases">
        <title>The complete genome of Conexibacter woesei DSM 14684.</title>
        <authorList>
            <consortium name="US DOE Joint Genome Institute (JGI-PGF)"/>
            <person name="Lucas S."/>
            <person name="Copeland A."/>
            <person name="Lapidus A."/>
            <person name="Glavina del Rio T."/>
            <person name="Dalin E."/>
            <person name="Tice H."/>
            <person name="Bruce D."/>
            <person name="Goodwin L."/>
            <person name="Pitluck S."/>
            <person name="Kyrpides N."/>
            <person name="Mavromatis K."/>
            <person name="Ivanova N."/>
            <person name="Mikhailova N."/>
            <person name="Chertkov O."/>
            <person name="Brettin T."/>
            <person name="Detter J.C."/>
            <person name="Han C."/>
            <person name="Larimer F."/>
            <person name="Land M."/>
            <person name="Hauser L."/>
            <person name="Markowitz V."/>
            <person name="Cheng J.-F."/>
            <person name="Hugenholtz P."/>
            <person name="Woyke T."/>
            <person name="Wu D."/>
            <person name="Pukall R."/>
            <person name="Steenblock K."/>
            <person name="Schneider S."/>
            <person name="Klenk H.-P."/>
            <person name="Eisen J.A."/>
        </authorList>
    </citation>
    <scope>NUCLEOTIDE SEQUENCE [LARGE SCALE GENOMIC DNA]</scope>
    <source>
        <strain evidence="4">DSM 14684 / CIP 108061 / JCM 11494 / NBRC 100937 / ID131577</strain>
    </source>
</reference>
<name>D3EZP6_CONWI</name>
<proteinExistence type="predicted"/>
<evidence type="ECO:0000259" key="2">
    <source>
        <dbReference type="Pfam" id="PF00535"/>
    </source>
</evidence>
<evidence type="ECO:0000313" key="4">
    <source>
        <dbReference type="Proteomes" id="UP000008229"/>
    </source>
</evidence>
<feature type="compositionally biased region" description="Pro residues" evidence="1">
    <location>
        <begin position="208"/>
        <end position="219"/>
    </location>
</feature>
<dbReference type="HOGENOM" id="CLU_021683_0_0_11"/>
<dbReference type="EMBL" id="CP001854">
    <property type="protein sequence ID" value="ADB53884.1"/>
    <property type="molecule type" value="Genomic_DNA"/>
</dbReference>
<dbReference type="Gene3D" id="3.90.550.10">
    <property type="entry name" value="Spore Coat Polysaccharide Biosynthesis Protein SpsA, Chain A"/>
    <property type="match status" value="1"/>
</dbReference>
<dbReference type="CAZy" id="GT4">
    <property type="family name" value="Glycosyltransferase Family 4"/>
</dbReference>
<dbReference type="SUPFAM" id="SSF53756">
    <property type="entry name" value="UDP-Glycosyltransferase/glycogen phosphorylase"/>
    <property type="match status" value="1"/>
</dbReference>
<dbReference type="PANTHER" id="PTHR43685">
    <property type="entry name" value="GLYCOSYLTRANSFERASE"/>
    <property type="match status" value="1"/>
</dbReference>
<dbReference type="CDD" id="cd00761">
    <property type="entry name" value="Glyco_tranf_GTA_type"/>
    <property type="match status" value="1"/>
</dbReference>
<accession>D3EZP6</accession>
<dbReference type="SUPFAM" id="SSF53448">
    <property type="entry name" value="Nucleotide-diphospho-sugar transferases"/>
    <property type="match status" value="1"/>
</dbReference>
<sequence>MQLAFVCLDPTPGAASEPRRAVFSTAAALAAEHDVTVFVSAAGEPPRTAAGDDAPPFRTVVVDEPQETGGGFSFPAHQRSSVALDALRDVYGDAGPDLVEFIDRGGEGAVTVQARITRDPFLAGTRVVIRACGSDEMLRTLDGWLPDDAHANLLHELERTSLRHADLLLVPSRHVETTYRRFYGDRDALAPVRTVRPGFRPPAAADAPGPPTAQGPSTPPDDRPLRLLVPGPLDPRRGAAVLVEALLGLDPQIPWQLTLCGPDREVGGLRTSMRAQLELTVAGDPRIAFAEDDSSLDALIAEHDVVALPARWDCWPDAALRALHAGRPLLSTPVGGLRELTVAGRSGWLAAGTSPAAIAATVASQLANEEELAALLAGDGPRAVAAEVTDESCLRAAYASLLGTVLAARPSAPRQRTRPPLVSVVIPCFGLARWVEAAVASAFAQTHPAIEVIVVNDGSAEPEDVRLQELAARLPLTLLTQENQGVGAARNLGIAQAAGRYVLPLDADNVLDARFVARAVEVLEREPQLAYVTSWTTFVDEAGRPLVGDSPGYHPSGGRGPEFERRNITGDAAALIRRRVFELGFGYRTDLVSLEDWQLWRELRDAGHHGIVMPTRLLDYRVRADSKLRTMGLPNVERLAGELLAHQRERGVRWA</sequence>
<dbReference type="STRING" id="469383.Cwoe_5479"/>
<dbReference type="InterPro" id="IPR001173">
    <property type="entry name" value="Glyco_trans_2-like"/>
</dbReference>
<protein>
    <submittedName>
        <fullName evidence="3">Glycosyl transferase family 2</fullName>
    </submittedName>
</protein>
<evidence type="ECO:0000256" key="1">
    <source>
        <dbReference type="SAM" id="MobiDB-lite"/>
    </source>
</evidence>
<feature type="compositionally biased region" description="Low complexity" evidence="1">
    <location>
        <begin position="197"/>
        <end position="207"/>
    </location>
</feature>
<dbReference type="Proteomes" id="UP000008229">
    <property type="component" value="Chromosome"/>
</dbReference>
<dbReference type="InterPro" id="IPR029044">
    <property type="entry name" value="Nucleotide-diphossugar_trans"/>
</dbReference>
<feature type="domain" description="Glycosyltransferase 2-like" evidence="2">
    <location>
        <begin position="423"/>
        <end position="581"/>
    </location>
</feature>
<dbReference type="KEGG" id="cwo:Cwoe_5479"/>
<dbReference type="CAZy" id="GT2">
    <property type="family name" value="Glycosyltransferase Family 2"/>
</dbReference>
<dbReference type="Gene3D" id="3.40.50.2000">
    <property type="entry name" value="Glycogen Phosphorylase B"/>
    <property type="match status" value="2"/>
</dbReference>
<dbReference type="PANTHER" id="PTHR43685:SF2">
    <property type="entry name" value="GLYCOSYLTRANSFERASE 2-LIKE DOMAIN-CONTAINING PROTEIN"/>
    <property type="match status" value="1"/>
</dbReference>
<keyword evidence="4" id="KW-1185">Reference proteome</keyword>
<dbReference type="eggNOG" id="COG0438">
    <property type="taxonomic scope" value="Bacteria"/>
</dbReference>
<keyword evidence="3" id="KW-0808">Transferase</keyword>
<gene>
    <name evidence="3" type="ordered locus">Cwoe_5479</name>
</gene>
<dbReference type="Pfam" id="PF13692">
    <property type="entry name" value="Glyco_trans_1_4"/>
    <property type="match status" value="1"/>
</dbReference>
<dbReference type="CDD" id="cd03801">
    <property type="entry name" value="GT4_PimA-like"/>
    <property type="match status" value="1"/>
</dbReference>
<dbReference type="eggNOG" id="COG1215">
    <property type="taxonomic scope" value="Bacteria"/>
</dbReference>
<dbReference type="GO" id="GO:0016740">
    <property type="term" value="F:transferase activity"/>
    <property type="evidence" value="ECO:0007669"/>
    <property type="project" value="UniProtKB-KW"/>
</dbReference>
<organism evidence="3 4">
    <name type="scientific">Conexibacter woesei (strain DSM 14684 / CCUG 47730 / CIP 108061 / JCM 11494 / NBRC 100937 / ID131577)</name>
    <dbReference type="NCBI Taxonomy" id="469383"/>
    <lineage>
        <taxon>Bacteria</taxon>
        <taxon>Bacillati</taxon>
        <taxon>Actinomycetota</taxon>
        <taxon>Thermoleophilia</taxon>
        <taxon>Solirubrobacterales</taxon>
        <taxon>Conexibacteraceae</taxon>
        <taxon>Conexibacter</taxon>
    </lineage>
</organism>
<reference evidence="3 4" key="1">
    <citation type="journal article" date="2010" name="Stand. Genomic Sci.">
        <title>Complete genome sequence of Conexibacter woesei type strain (ID131577).</title>
        <authorList>
            <person name="Pukall R."/>
            <person name="Lapidus A."/>
            <person name="Glavina Del Rio T."/>
            <person name="Copeland A."/>
            <person name="Tice H."/>
            <person name="Cheng J.-F."/>
            <person name="Lucas S."/>
            <person name="Chen F."/>
            <person name="Nolan M."/>
            <person name="Bruce D."/>
            <person name="Goodwin L."/>
            <person name="Pitluck S."/>
            <person name="Mavromatis K."/>
            <person name="Ivanova N."/>
            <person name="Ovchinnikova G."/>
            <person name="Pati A."/>
            <person name="Chen A."/>
            <person name="Palaniappan K."/>
            <person name="Land M."/>
            <person name="Hauser L."/>
            <person name="Chang Y.-J."/>
            <person name="Jeffries C.D."/>
            <person name="Chain P."/>
            <person name="Meincke L."/>
            <person name="Sims D."/>
            <person name="Brettin T."/>
            <person name="Detter J.C."/>
            <person name="Rohde M."/>
            <person name="Goeker M."/>
            <person name="Bristow J."/>
            <person name="Eisen J.A."/>
            <person name="Markowitz V."/>
            <person name="Kyrpides N.C."/>
            <person name="Klenk H.-P."/>
            <person name="Hugenholtz P."/>
        </authorList>
    </citation>
    <scope>NUCLEOTIDE SEQUENCE [LARGE SCALE GENOMIC DNA]</scope>
    <source>
        <strain evidence="4">DSM 14684 / CIP 108061 / JCM 11494 / NBRC 100937 / ID131577</strain>
    </source>
</reference>
<evidence type="ECO:0000313" key="3">
    <source>
        <dbReference type="EMBL" id="ADB53884.1"/>
    </source>
</evidence>
<dbReference type="Pfam" id="PF00535">
    <property type="entry name" value="Glycos_transf_2"/>
    <property type="match status" value="1"/>
</dbReference>